<comment type="caution">
    <text evidence="2">The sequence shown here is derived from an EMBL/GenBank/DDBJ whole genome shotgun (WGS) entry which is preliminary data.</text>
</comment>
<keyword evidence="1" id="KW-0472">Membrane</keyword>
<keyword evidence="1" id="KW-0812">Transmembrane</keyword>
<accession>A0ABT3CM63</accession>
<dbReference type="Proteomes" id="UP001526201">
    <property type="component" value="Unassembled WGS sequence"/>
</dbReference>
<reference evidence="2 3" key="1">
    <citation type="journal article" date="2022" name="BMC Genomics">
        <title>Comparative genome analysis of mycobacteria focusing on tRNA and non-coding RNA.</title>
        <authorList>
            <person name="Behra P.R.K."/>
            <person name="Pettersson B.M.F."/>
            <person name="Ramesh M."/>
            <person name="Das S."/>
            <person name="Dasgupta S."/>
            <person name="Kirsebom L.A."/>
        </authorList>
    </citation>
    <scope>NUCLEOTIDE SEQUENCE [LARGE SCALE GENOMIC DNA]</scope>
    <source>
        <strain evidence="2 3">DSM 44078</strain>
    </source>
</reference>
<name>A0ABT3CM63_9MYCO</name>
<evidence type="ECO:0000313" key="3">
    <source>
        <dbReference type="Proteomes" id="UP001526201"/>
    </source>
</evidence>
<keyword evidence="1" id="KW-1133">Transmembrane helix</keyword>
<proteinExistence type="predicted"/>
<gene>
    <name evidence="2" type="ORF">H7J73_31725</name>
</gene>
<organism evidence="2 3">
    <name type="scientific">Mycolicibacterium komossense</name>
    <dbReference type="NCBI Taxonomy" id="1779"/>
    <lineage>
        <taxon>Bacteria</taxon>
        <taxon>Bacillati</taxon>
        <taxon>Actinomycetota</taxon>
        <taxon>Actinomycetes</taxon>
        <taxon>Mycobacteriales</taxon>
        <taxon>Mycobacteriaceae</taxon>
        <taxon>Mycolicibacterium</taxon>
    </lineage>
</organism>
<sequence>MTEMRQVHAYDCALRGCVMVRDILRAIARVGVAGLVIGAGLVFAPSATALPQTCPPNCDQIPAGAWPAPSSIPLNDDAHWPLLAGVAVSAPAPHFRFEEFCGTPRLPDDPRAYAVAEKAAPARPAGLWQLQAQIMHWRGDTSAGGQSAQSVFNAANVALRLCPVTAPQFTVTFTTDAIDRMAAVLTGPGGLVVHQYVLSHPQSSTVSELVLWNTPVAGVSAQVPWPSVVDAGVFDAMSTPLCEAYLASCG</sequence>
<evidence type="ECO:0000256" key="1">
    <source>
        <dbReference type="SAM" id="Phobius"/>
    </source>
</evidence>
<dbReference type="EMBL" id="JACKTY010000051">
    <property type="protein sequence ID" value="MCV7230586.1"/>
    <property type="molecule type" value="Genomic_DNA"/>
</dbReference>
<protein>
    <submittedName>
        <fullName evidence="2">ATPase</fullName>
    </submittedName>
</protein>
<feature type="transmembrane region" description="Helical" evidence="1">
    <location>
        <begin position="26"/>
        <end position="44"/>
    </location>
</feature>
<keyword evidence="3" id="KW-1185">Reference proteome</keyword>
<evidence type="ECO:0000313" key="2">
    <source>
        <dbReference type="EMBL" id="MCV7230586.1"/>
    </source>
</evidence>